<gene>
    <name evidence="2" type="ORF">HHUB_3701</name>
</gene>
<organism evidence="2 3">
    <name type="scientific">Halobacterium hubeiense</name>
    <dbReference type="NCBI Taxonomy" id="1407499"/>
    <lineage>
        <taxon>Archaea</taxon>
        <taxon>Methanobacteriati</taxon>
        <taxon>Methanobacteriota</taxon>
        <taxon>Stenosarchaea group</taxon>
        <taxon>Halobacteria</taxon>
        <taxon>Halobacteriales</taxon>
        <taxon>Halobacteriaceae</taxon>
        <taxon>Halobacterium</taxon>
    </lineage>
</organism>
<dbReference type="Proteomes" id="UP000066737">
    <property type="component" value="Chromosome I"/>
</dbReference>
<evidence type="ECO:0000313" key="3">
    <source>
        <dbReference type="Proteomes" id="UP000066737"/>
    </source>
</evidence>
<sequence>MEVDCENCAGCCVDWRPLADVPDHERRGPQRPLDDTYNLVPLTREDVRAFLDAGLADALTPRLWAARDGPSVEIDGREVAAIAGKPAFFVGVRKLPKPVAPFDADASWLPACAFLDPETLQCRIHDTDAYPEECAEYPGHNLALDVDAECERVERHVGGDRLLDDEPPEEQSSLLFGPQAVGEKVFAYPDPADLEAGFFDRLVAGDLTPADRARFVAVAAASAPGTTAVEPNKRERAYETAVNAESWVGAAAREWRERAARDDPDPELGDPVEEARGAPSTPGWDALDS</sequence>
<proteinExistence type="predicted"/>
<evidence type="ECO:0000256" key="1">
    <source>
        <dbReference type="SAM" id="MobiDB-lite"/>
    </source>
</evidence>
<protein>
    <recommendedName>
        <fullName evidence="4">YkgJ family cysteine cluster protein</fullName>
    </recommendedName>
</protein>
<dbReference type="KEGG" id="hhb:Hhub_3701"/>
<accession>A0A0U5H692</accession>
<dbReference type="AlphaFoldDB" id="A0A0U5H692"/>
<name>A0A0U5H692_9EURY</name>
<dbReference type="EMBL" id="LN831302">
    <property type="protein sequence ID" value="CQH62277.1"/>
    <property type="molecule type" value="Genomic_DNA"/>
</dbReference>
<keyword evidence="3" id="KW-1185">Reference proteome</keyword>
<dbReference type="InterPro" id="IPR055953">
    <property type="entry name" value="DUF7531"/>
</dbReference>
<dbReference type="OrthoDB" id="156950at2157"/>
<dbReference type="RefSeq" id="WP_059058013.1">
    <property type="nucleotide sequence ID" value="NZ_CEML01000001.1"/>
</dbReference>
<dbReference type="STRING" id="1407499.HHUB_3701"/>
<dbReference type="Pfam" id="PF24375">
    <property type="entry name" value="DUF7531"/>
    <property type="match status" value="1"/>
</dbReference>
<feature type="region of interest" description="Disordered" evidence="1">
    <location>
        <begin position="255"/>
        <end position="289"/>
    </location>
</feature>
<evidence type="ECO:0000313" key="2">
    <source>
        <dbReference type="EMBL" id="CQH62277.1"/>
    </source>
</evidence>
<dbReference type="GeneID" id="26660289"/>
<evidence type="ECO:0008006" key="4">
    <source>
        <dbReference type="Google" id="ProtNLM"/>
    </source>
</evidence>
<reference evidence="3" key="1">
    <citation type="journal article" date="2016" name="Environ. Microbiol.">
        <title>The complete genome of a viable archaeum isolated from 123-million-year-old rock salt.</title>
        <authorList>
            <person name="Jaakkola S.T."/>
            <person name="Pfeiffer F."/>
            <person name="Ravantti J.J."/>
            <person name="Guo Q."/>
            <person name="Liu Y."/>
            <person name="Chen X."/>
            <person name="Ma H."/>
            <person name="Yang C."/>
            <person name="Oksanen H.M."/>
            <person name="Bamford D.H."/>
        </authorList>
    </citation>
    <scope>NUCLEOTIDE SEQUENCE</scope>
    <source>
        <strain evidence="3">JI20-1</strain>
    </source>
</reference>